<keyword evidence="7" id="KW-0325">Glycoprotein</keyword>
<keyword evidence="8" id="KW-0449">Lipoprotein</keyword>
<keyword evidence="9" id="KW-0175">Coiled coil</keyword>
<feature type="domain" description="Trypanosome variant surface glycoprotein B-type N-terminal" evidence="13">
    <location>
        <begin position="10"/>
        <end position="373"/>
    </location>
</feature>
<evidence type="ECO:0000256" key="7">
    <source>
        <dbReference type="ARBA" id="ARBA00023180"/>
    </source>
</evidence>
<feature type="domain" description="Trypanosome variant surface glycoprotein C-terminal" evidence="12">
    <location>
        <begin position="412"/>
        <end position="490"/>
    </location>
</feature>
<reference evidence="14" key="1">
    <citation type="submission" date="2013-02" db="EMBL/GenBank/DDBJ databases">
        <authorList>
            <person name="Cross G.A.M."/>
            <person name="Kim H.-S."/>
            <person name="Wickstead B."/>
        </authorList>
    </citation>
    <scope>NUCLEOTIDE SEQUENCE</scope>
    <source>
        <strain evidence="14">Lister 427</strain>
    </source>
</reference>
<evidence type="ECO:0000256" key="11">
    <source>
        <dbReference type="SAM" id="SignalP"/>
    </source>
</evidence>
<dbReference type="Pfam" id="PF13206">
    <property type="entry name" value="VSG_B"/>
    <property type="match status" value="1"/>
</dbReference>
<feature type="compositionally biased region" description="Basic residues" evidence="10">
    <location>
        <begin position="481"/>
        <end position="490"/>
    </location>
</feature>
<feature type="compositionally biased region" description="Basic and acidic residues" evidence="10">
    <location>
        <begin position="469"/>
        <end position="480"/>
    </location>
</feature>
<feature type="chain" id="PRO_5004058197" evidence="11">
    <location>
        <begin position="19"/>
        <end position="490"/>
    </location>
</feature>
<dbReference type="EMBL" id="KX699386">
    <property type="protein sequence ID" value="APD73342.1"/>
    <property type="molecule type" value="Genomic_DNA"/>
</dbReference>
<dbReference type="GO" id="GO:0005886">
    <property type="term" value="C:plasma membrane"/>
    <property type="evidence" value="ECO:0007669"/>
    <property type="project" value="UniProtKB-SubCell"/>
</dbReference>
<keyword evidence="4" id="KW-0336">GPI-anchor</keyword>
<evidence type="ECO:0000256" key="1">
    <source>
        <dbReference type="ARBA" id="ARBA00002523"/>
    </source>
</evidence>
<proteinExistence type="predicted"/>
<dbReference type="VEuPathDB" id="TriTrypDB:Tb927.10.16370"/>
<name>M4SZ81_9TRYP</name>
<keyword evidence="6" id="KW-0472">Membrane</keyword>
<evidence type="ECO:0000256" key="4">
    <source>
        <dbReference type="ARBA" id="ARBA00022622"/>
    </source>
</evidence>
<dbReference type="VEuPathDB" id="TriTrypDB:Tb427_000185100"/>
<evidence type="ECO:0000256" key="8">
    <source>
        <dbReference type="ARBA" id="ARBA00023288"/>
    </source>
</evidence>
<evidence type="ECO:0000256" key="5">
    <source>
        <dbReference type="ARBA" id="ARBA00022729"/>
    </source>
</evidence>
<feature type="region of interest" description="Disordered" evidence="10">
    <location>
        <begin position="443"/>
        <end position="490"/>
    </location>
</feature>
<evidence type="ECO:0000256" key="2">
    <source>
        <dbReference type="ARBA" id="ARBA00004609"/>
    </source>
</evidence>
<sequence>MRFLLTALLALAIVPASPQASIAGGANRLEHAALCSFVTMAESWVPVPAAPELDVDQYNFIQTLNFSTAEEPWQAMLYSDSERKKTHGNAKNAGKETAGYDKYWEAWKTAAEELTKEQKNKRLEATGVFKLHPHQRRLAHKRIKVIAEKAQMIKDRFPTLSSGAASLTETLAKARLATAAFGDGTLTAATVTAAKAFKNLANNDNRANVCVTGDGEKKVNSATAALICLCTKATGGAKSGPADGACTKKAEGGTGWKDGAATPDDADTRSLTGSCPPGKGETTTHMSITAGLDRLKHLVHVNSGTGYLGTHLSGTCDGSSSTGLCISFGGYNTDPQGGFKKLSWVGDLQKLAAELQERESKVAEAHALNEQLKIEATAAALEVQLAAQAAEQTLVAKKPSDGDSMESTAAACTKHNTNETCTKNKCKWKGTSETEGKCTAYESKTQEHTKTAAGTGNETAGTTTTVKSSDYETKEKCEKMNKKKNKPICG</sequence>
<evidence type="ECO:0000256" key="10">
    <source>
        <dbReference type="SAM" id="MobiDB-lite"/>
    </source>
</evidence>
<protein>
    <submittedName>
        <fullName evidence="14">Variant surface glycoprotein 1061</fullName>
    </submittedName>
    <submittedName>
        <fullName evidence="15">Variant surface glycoprotein 1125.1076</fullName>
    </submittedName>
</protein>
<comment type="function">
    <text evidence="1">VSG forms a coat on the surface of the parasite. The trypanosome evades the immune response of the host by expressing a series of antigenically distinct VSGs from an estimated 1000 VSG genes.</text>
</comment>
<dbReference type="EMBL" id="KC612571">
    <property type="protein sequence ID" value="AGH60002.1"/>
    <property type="molecule type" value="Genomic_DNA"/>
</dbReference>
<reference evidence="14" key="2">
    <citation type="journal article" date="2014" name="Mol. Biochem. Parasitol.">
        <title>Capturing the variant surface glycoprotein repertoire (the VSGnome) of Trypanosoma brucei Lister 427.</title>
        <authorList>
            <person name="Cross G.A."/>
            <person name="Kim H.S."/>
            <person name="Wickstead B."/>
        </authorList>
    </citation>
    <scope>NUCLEOTIDE SEQUENCE</scope>
    <source>
        <strain evidence="14">Lister 427</strain>
    </source>
</reference>
<feature type="coiled-coil region" evidence="9">
    <location>
        <begin position="348"/>
        <end position="375"/>
    </location>
</feature>
<evidence type="ECO:0000256" key="3">
    <source>
        <dbReference type="ARBA" id="ARBA00022475"/>
    </source>
</evidence>
<accession>M4SZ81</accession>
<evidence type="ECO:0000259" key="13">
    <source>
        <dbReference type="Pfam" id="PF13206"/>
    </source>
</evidence>
<evidence type="ECO:0000256" key="9">
    <source>
        <dbReference type="SAM" id="Coils"/>
    </source>
</evidence>
<keyword evidence="5 11" id="KW-0732">Signal</keyword>
<feature type="region of interest" description="Disordered" evidence="10">
    <location>
        <begin position="253"/>
        <end position="283"/>
    </location>
</feature>
<evidence type="ECO:0000313" key="14">
    <source>
        <dbReference type="EMBL" id="AGH60002.1"/>
    </source>
</evidence>
<dbReference type="VEuPathDB" id="TriTrypDB:Tb1125.Tb11.v5.0974"/>
<reference evidence="15" key="3">
    <citation type="submission" date="2016-08" db="EMBL/GenBank/DDBJ databases">
        <title>VSG repertoire of Trypanosoma brucei EATRO 1125.</title>
        <authorList>
            <person name="Cross G.A."/>
        </authorList>
    </citation>
    <scope>NUCLEOTIDE SEQUENCE</scope>
    <source>
        <strain evidence="15">EATRO 1125</strain>
    </source>
</reference>
<comment type="subcellular location">
    <subcellularLocation>
        <location evidence="2">Cell membrane</location>
        <topology evidence="2">Lipid-anchor</topology>
        <topology evidence="2">GPI-anchor</topology>
    </subcellularLocation>
</comment>
<organism evidence="14">
    <name type="scientific">Trypanosoma brucei</name>
    <dbReference type="NCBI Taxonomy" id="5691"/>
    <lineage>
        <taxon>Eukaryota</taxon>
        <taxon>Discoba</taxon>
        <taxon>Euglenozoa</taxon>
        <taxon>Kinetoplastea</taxon>
        <taxon>Metakinetoplastina</taxon>
        <taxon>Trypanosomatida</taxon>
        <taxon>Trypanosomatidae</taxon>
        <taxon>Trypanosoma</taxon>
    </lineage>
</organism>
<dbReference type="GO" id="GO:0098552">
    <property type="term" value="C:side of membrane"/>
    <property type="evidence" value="ECO:0007669"/>
    <property type="project" value="UniProtKB-KW"/>
</dbReference>
<feature type="signal peptide" evidence="11">
    <location>
        <begin position="1"/>
        <end position="18"/>
    </location>
</feature>
<dbReference type="InterPro" id="IPR025932">
    <property type="entry name" value="Trypano_VSG_B_N_dom"/>
</dbReference>
<feature type="compositionally biased region" description="Low complexity" evidence="10">
    <location>
        <begin position="451"/>
        <end position="465"/>
    </location>
</feature>
<keyword evidence="3" id="KW-1003">Cell membrane</keyword>
<dbReference type="AlphaFoldDB" id="M4SZ81"/>
<dbReference type="InterPro" id="IPR019609">
    <property type="entry name" value="Variant_surf_glycoprt_trypan_C"/>
</dbReference>
<evidence type="ECO:0000256" key="6">
    <source>
        <dbReference type="ARBA" id="ARBA00023136"/>
    </source>
</evidence>
<dbReference type="Pfam" id="PF10659">
    <property type="entry name" value="Trypan_glycop_C"/>
    <property type="match status" value="1"/>
</dbReference>
<evidence type="ECO:0000313" key="15">
    <source>
        <dbReference type="EMBL" id="APD73342.1"/>
    </source>
</evidence>
<evidence type="ECO:0000259" key="12">
    <source>
        <dbReference type="Pfam" id="PF10659"/>
    </source>
</evidence>